<evidence type="ECO:0000313" key="5">
    <source>
        <dbReference type="EMBL" id="TVO57070.1"/>
    </source>
</evidence>
<keyword evidence="5" id="KW-0808">Transferase</keyword>
<dbReference type="Gene3D" id="3.10.490.10">
    <property type="entry name" value="Gamma-glutamyl cyclotransferase-like"/>
    <property type="match status" value="1"/>
</dbReference>
<dbReference type="SUPFAM" id="SSF110857">
    <property type="entry name" value="Gamma-glutamyl cyclotransferase-like"/>
    <property type="match status" value="1"/>
</dbReference>
<feature type="binding site" evidence="3">
    <location>
        <begin position="8"/>
        <end position="13"/>
    </location>
    <ligand>
        <name>substrate</name>
    </ligand>
</feature>
<proteinExistence type="predicted"/>
<name>A0A557QVY6_9RHOO</name>
<protein>
    <submittedName>
        <fullName evidence="5">Gamma-glutamylcyclotransferase</fullName>
    </submittedName>
</protein>
<evidence type="ECO:0000256" key="3">
    <source>
        <dbReference type="PIRSR" id="PIRSR617939-2"/>
    </source>
</evidence>
<evidence type="ECO:0000256" key="2">
    <source>
        <dbReference type="PIRSR" id="PIRSR617939-1"/>
    </source>
</evidence>
<comment type="caution">
    <text evidence="5">The sequence shown here is derived from an EMBL/GenBank/DDBJ whole genome shotgun (WGS) entry which is preliminary data.</text>
</comment>
<feature type="binding site" evidence="3">
    <location>
        <position position="123"/>
    </location>
    <ligand>
        <name>substrate</name>
    </ligand>
</feature>
<keyword evidence="1" id="KW-0456">Lyase</keyword>
<keyword evidence="6" id="KW-1185">Reference proteome</keyword>
<dbReference type="InterPro" id="IPR036568">
    <property type="entry name" value="GGCT-like_sf"/>
</dbReference>
<dbReference type="AlphaFoldDB" id="A0A557QVY6"/>
<dbReference type="RefSeq" id="WP_144309619.1">
    <property type="nucleotide sequence ID" value="NZ_VMNK01000008.1"/>
</dbReference>
<dbReference type="GO" id="GO:0016740">
    <property type="term" value="F:transferase activity"/>
    <property type="evidence" value="ECO:0007669"/>
    <property type="project" value="UniProtKB-KW"/>
</dbReference>
<dbReference type="OrthoDB" id="5401862at2"/>
<dbReference type="EMBL" id="VMNK01000008">
    <property type="protein sequence ID" value="TVO57070.1"/>
    <property type="molecule type" value="Genomic_DNA"/>
</dbReference>
<dbReference type="PANTHER" id="PTHR12935:SF0">
    <property type="entry name" value="GAMMA-GLUTAMYLCYCLOTRANSFERASE"/>
    <property type="match status" value="1"/>
</dbReference>
<evidence type="ECO:0000313" key="6">
    <source>
        <dbReference type="Proteomes" id="UP000319502"/>
    </source>
</evidence>
<dbReference type="Proteomes" id="UP000319502">
    <property type="component" value="Unassembled WGS sequence"/>
</dbReference>
<dbReference type="PANTHER" id="PTHR12935">
    <property type="entry name" value="GAMMA-GLUTAMYLCYCLOTRANSFERASE"/>
    <property type="match status" value="1"/>
</dbReference>
<dbReference type="CDD" id="cd06661">
    <property type="entry name" value="GGCT_like"/>
    <property type="match status" value="1"/>
</dbReference>
<gene>
    <name evidence="5" type="ORF">FHP91_10820</name>
</gene>
<reference evidence="5 6" key="1">
    <citation type="submission" date="2019-07" db="EMBL/GenBank/DDBJ databases">
        <title>The pathways for chlorine oxyanion respiration interact through the shared metabolite chlorate.</title>
        <authorList>
            <person name="Barnum T.P."/>
            <person name="Cheng Y."/>
            <person name="Hill K.A."/>
            <person name="Lucas L.N."/>
            <person name="Carlson H.K."/>
            <person name="Coates J.D."/>
        </authorList>
    </citation>
    <scope>NUCLEOTIDE SEQUENCE [LARGE SCALE GENOMIC DNA]</scope>
    <source>
        <strain evidence="5 6">SFB-3</strain>
    </source>
</reference>
<evidence type="ECO:0000256" key="1">
    <source>
        <dbReference type="ARBA" id="ARBA00023239"/>
    </source>
</evidence>
<feature type="region of interest" description="Disordered" evidence="4">
    <location>
        <begin position="152"/>
        <end position="176"/>
    </location>
</feature>
<feature type="active site" description="Proton acceptor" evidence="2">
    <location>
        <position position="84"/>
    </location>
</feature>
<sequence>MSDSPLTYFAYGSNMSVARLRARVPGARRLGLATLAGHVLRFHKCGADGSAKLDVVAAGDAADRVLGVLFGLTATEKAVLDAIEGPGYEGVTVAVGNADGAVVEAFMYRALRVDATLRPFAWYVHHVLTGAREASLPADYVARIAAVETIDDPDADRDARERGVHRNRQQAPGGSP</sequence>
<dbReference type="InterPro" id="IPR013024">
    <property type="entry name" value="GGCT-like"/>
</dbReference>
<accession>A0A557QVY6</accession>
<dbReference type="InterPro" id="IPR017939">
    <property type="entry name" value="G-Glutamylcylcotransferase"/>
</dbReference>
<dbReference type="GO" id="GO:0003839">
    <property type="term" value="F:gamma-glutamylcyclotransferase activity"/>
    <property type="evidence" value="ECO:0007669"/>
    <property type="project" value="InterPro"/>
</dbReference>
<evidence type="ECO:0000256" key="4">
    <source>
        <dbReference type="SAM" id="MobiDB-lite"/>
    </source>
</evidence>
<dbReference type="Pfam" id="PF13772">
    <property type="entry name" value="AIG2_2"/>
    <property type="match status" value="1"/>
</dbReference>
<organism evidence="5 6">
    <name type="scientific">Denitromonas halophila</name>
    <dbReference type="NCBI Taxonomy" id="1629404"/>
    <lineage>
        <taxon>Bacteria</taxon>
        <taxon>Pseudomonadati</taxon>
        <taxon>Pseudomonadota</taxon>
        <taxon>Betaproteobacteria</taxon>
        <taxon>Rhodocyclales</taxon>
        <taxon>Zoogloeaceae</taxon>
        <taxon>Denitromonas</taxon>
    </lineage>
</organism>